<feature type="region of interest" description="Disordered" evidence="1">
    <location>
        <begin position="1"/>
        <end position="33"/>
    </location>
</feature>
<feature type="compositionally biased region" description="Basic and acidic residues" evidence="1">
    <location>
        <begin position="1"/>
        <end position="12"/>
    </location>
</feature>
<accession>A0A6V7NIH7</accession>
<evidence type="ECO:0000313" key="2">
    <source>
        <dbReference type="EMBL" id="CAD1818419.1"/>
    </source>
</evidence>
<feature type="region of interest" description="Disordered" evidence="1">
    <location>
        <begin position="131"/>
        <end position="211"/>
    </location>
</feature>
<reference evidence="2" key="1">
    <citation type="submission" date="2020-07" db="EMBL/GenBank/DDBJ databases">
        <authorList>
            <person name="Lin J."/>
        </authorList>
    </citation>
    <scope>NUCLEOTIDE SEQUENCE</scope>
</reference>
<feature type="compositionally biased region" description="Pro residues" evidence="1">
    <location>
        <begin position="137"/>
        <end position="147"/>
    </location>
</feature>
<evidence type="ECO:0000256" key="1">
    <source>
        <dbReference type="SAM" id="MobiDB-lite"/>
    </source>
</evidence>
<dbReference type="EMBL" id="LR862139">
    <property type="protein sequence ID" value="CAD1818419.1"/>
    <property type="molecule type" value="Genomic_DNA"/>
</dbReference>
<dbReference type="AlphaFoldDB" id="A0A6V7NIH7"/>
<organism evidence="2">
    <name type="scientific">Ananas comosus var. bracteatus</name>
    <name type="common">red pineapple</name>
    <dbReference type="NCBI Taxonomy" id="296719"/>
    <lineage>
        <taxon>Eukaryota</taxon>
        <taxon>Viridiplantae</taxon>
        <taxon>Streptophyta</taxon>
        <taxon>Embryophyta</taxon>
        <taxon>Tracheophyta</taxon>
        <taxon>Spermatophyta</taxon>
        <taxon>Magnoliopsida</taxon>
        <taxon>Liliopsida</taxon>
        <taxon>Poales</taxon>
        <taxon>Bromeliaceae</taxon>
        <taxon>Bromelioideae</taxon>
        <taxon>Ananas</taxon>
    </lineage>
</organism>
<protein>
    <submittedName>
        <fullName evidence="2">Uncharacterized protein</fullName>
    </submittedName>
</protein>
<feature type="compositionally biased region" description="Low complexity" evidence="1">
    <location>
        <begin position="14"/>
        <end position="32"/>
    </location>
</feature>
<sequence length="211" mass="22969">MSRSRHPDDVHRVAPLAEPSSSSLSTGGSSAAVMMERSSSSSAALVELGPQAVGHPRPSRPLRPLPLRLLQLLLQPRHLRPRERSRACVAALAKRLVHLFCVVPCQPLIHDALIFRYFDYDLLNYLARSPASSAPPARAPRPTPPSPGVGGSPPCRRNHGEAHKDRGRRRRLAAASDDVPDDDDGGLRRPTVRLAGQGLSQRGQAARVRRQ</sequence>
<gene>
    <name evidence="2" type="ORF">CB5_LOCUS1630</name>
</gene>
<name>A0A6V7NIH7_ANACO</name>
<proteinExistence type="predicted"/>